<evidence type="ECO:0000313" key="4">
    <source>
        <dbReference type="EMBL" id="KAG9333962.1"/>
    </source>
</evidence>
<sequence length="106" mass="11559">MWAKMDCHIQNRVPTPWIGPQRGIAGWPPCRDSGFQGNKAPAAMSHSGAQGSIGSRSTSIAVRTYKICLFEKENFQGRHLELKGECKNLCEKGLDRVGSISVDCGP</sequence>
<dbReference type="Pfam" id="PF00030">
    <property type="entry name" value="Crystall"/>
    <property type="match status" value="1"/>
</dbReference>
<proteinExistence type="inferred from homology"/>
<dbReference type="InterPro" id="IPR011024">
    <property type="entry name" value="G_crystallin-like"/>
</dbReference>
<keyword evidence="5" id="KW-1185">Reference proteome</keyword>
<keyword evidence="2" id="KW-0677">Repeat</keyword>
<feature type="domain" description="Beta/gamma crystallin 'Greek key'" evidence="3">
    <location>
        <begin position="65"/>
        <end position="104"/>
    </location>
</feature>
<protein>
    <recommendedName>
        <fullName evidence="3">Beta/gamma crystallin 'Greek key' domain-containing protein</fullName>
    </recommendedName>
</protein>
<evidence type="ECO:0000259" key="3">
    <source>
        <dbReference type="PROSITE" id="PS50915"/>
    </source>
</evidence>
<reference evidence="4" key="1">
    <citation type="thesis" date="2021" institute="BYU ScholarsArchive" country="Provo, UT, USA">
        <title>Applications of and Algorithms for Genome Assembly and Genomic Analyses with an Emphasis on Marine Teleosts.</title>
        <authorList>
            <person name="Pickett B.D."/>
        </authorList>
    </citation>
    <scope>NUCLEOTIDE SEQUENCE</scope>
    <source>
        <strain evidence="4">HI-2016</strain>
    </source>
</reference>
<comment type="similarity">
    <text evidence="1">Belongs to the beta/gamma-crystallin family.</text>
</comment>
<name>A0A8T2N8E6_9TELE</name>
<dbReference type="InterPro" id="IPR001064">
    <property type="entry name" value="Beta/gamma_crystallin"/>
</dbReference>
<gene>
    <name evidence="4" type="ORF">JZ751_009366</name>
</gene>
<evidence type="ECO:0000256" key="2">
    <source>
        <dbReference type="ARBA" id="ARBA00022737"/>
    </source>
</evidence>
<dbReference type="PROSITE" id="PS50915">
    <property type="entry name" value="CRYSTALLIN_BETA_GAMMA"/>
    <property type="match status" value="1"/>
</dbReference>
<dbReference type="SUPFAM" id="SSF49695">
    <property type="entry name" value="gamma-Crystallin-like"/>
    <property type="match status" value="1"/>
</dbReference>
<dbReference type="Gene3D" id="2.60.20.10">
    <property type="entry name" value="Crystallins"/>
    <property type="match status" value="1"/>
</dbReference>
<dbReference type="AlphaFoldDB" id="A0A8T2N8E6"/>
<dbReference type="EMBL" id="JAFBMS010000168">
    <property type="protein sequence ID" value="KAG9333962.1"/>
    <property type="molecule type" value="Genomic_DNA"/>
</dbReference>
<evidence type="ECO:0000313" key="5">
    <source>
        <dbReference type="Proteomes" id="UP000824540"/>
    </source>
</evidence>
<accession>A0A8T2N8E6</accession>
<dbReference type="Proteomes" id="UP000824540">
    <property type="component" value="Unassembled WGS sequence"/>
</dbReference>
<comment type="caution">
    <text evidence="4">The sequence shown here is derived from an EMBL/GenBank/DDBJ whole genome shotgun (WGS) entry which is preliminary data.</text>
</comment>
<organism evidence="4 5">
    <name type="scientific">Albula glossodonta</name>
    <name type="common">roundjaw bonefish</name>
    <dbReference type="NCBI Taxonomy" id="121402"/>
    <lineage>
        <taxon>Eukaryota</taxon>
        <taxon>Metazoa</taxon>
        <taxon>Chordata</taxon>
        <taxon>Craniata</taxon>
        <taxon>Vertebrata</taxon>
        <taxon>Euteleostomi</taxon>
        <taxon>Actinopterygii</taxon>
        <taxon>Neopterygii</taxon>
        <taxon>Teleostei</taxon>
        <taxon>Albuliformes</taxon>
        <taxon>Albulidae</taxon>
        <taxon>Albula</taxon>
    </lineage>
</organism>
<evidence type="ECO:0000256" key="1">
    <source>
        <dbReference type="ARBA" id="ARBA00009646"/>
    </source>
</evidence>
<dbReference type="OrthoDB" id="8701124at2759"/>